<dbReference type="Proteomes" id="UP000240500">
    <property type="component" value="Chromosome 12"/>
</dbReference>
<accession>A0A2P9DHP4</accession>
<protein>
    <submittedName>
        <fullName evidence="2">Uncharacterized protein</fullName>
    </submittedName>
</protein>
<evidence type="ECO:0000313" key="3">
    <source>
        <dbReference type="Proteomes" id="UP000240500"/>
    </source>
</evidence>
<dbReference type="VEuPathDB" id="PlasmoDB:PRCDC_1210000"/>
<proteinExistence type="predicted"/>
<gene>
    <name evidence="2" type="ORF">PRG01_1214300</name>
</gene>
<sequence length="542" mass="64597">MLNSGGEHVESERRPCLKYLISLLLLLMLMLILRKQNDEEEEMNNRNKMNLRKNENYRNYTFGYMRDISYFKYSSVIYITPNRRILPSITYIDKYTIYVNGYDNILNNFKNISLSIDQKKDDIYISSSYDDNYNIYNDDNIYNNDNIYNDDNIYMDNIFHNDLCKEGDDSNKDCAIINTILVDKYLFKNMKISNCNEEIDILCFLVFVQLNKKKCYSFDNLSYSCHINNNIKNKNLFLLNNYCYVLLASSSIHKIYEFIKLELLNKEEINDNTKNEHVQIVTHFCGNMMNQIAMIDYVNTRILFIQRYIKHTDNNNNNNNINDLNINDLNINDLNTNDLNTNDLNINDLNTNDLNTNDLNTNDLNTNDHNNRMKGKSIELNLNEENKNNLYDTFNNDIKNTYETNLNFKLTYYLSIINMNTQYKDNIEYVDYINNKLTLNLFPPIYIGYDETSNFYYIIQYENKDFLTIIFISPITLTTYYTLKITDFYSGWLLIPKYYYENKGLILLGEYPPYEDELHVWDITNIEHSKYFVNVIKAYSNI</sequence>
<dbReference type="OrthoDB" id="331240at2759"/>
<dbReference type="AlphaFoldDB" id="A0A2P9DHP4"/>
<organism evidence="2 3">
    <name type="scientific">Plasmodium reichenowi</name>
    <dbReference type="NCBI Taxonomy" id="5854"/>
    <lineage>
        <taxon>Eukaryota</taxon>
        <taxon>Sar</taxon>
        <taxon>Alveolata</taxon>
        <taxon>Apicomplexa</taxon>
        <taxon>Aconoidasida</taxon>
        <taxon>Haemosporida</taxon>
        <taxon>Plasmodiidae</taxon>
        <taxon>Plasmodium</taxon>
        <taxon>Plasmodium (Laverania)</taxon>
    </lineage>
</organism>
<evidence type="ECO:0000256" key="1">
    <source>
        <dbReference type="SAM" id="SignalP"/>
    </source>
</evidence>
<feature type="chain" id="PRO_5015136341" evidence="1">
    <location>
        <begin position="35"/>
        <end position="542"/>
    </location>
</feature>
<feature type="signal peptide" evidence="1">
    <location>
        <begin position="1"/>
        <end position="34"/>
    </location>
</feature>
<name>A0A2P9DHP4_PLARE</name>
<evidence type="ECO:0000313" key="2">
    <source>
        <dbReference type="EMBL" id="SOV80552.1"/>
    </source>
</evidence>
<reference evidence="2 3" key="1">
    <citation type="submission" date="2016-09" db="EMBL/GenBank/DDBJ databases">
        <authorList>
            <consortium name="Pathogen Informatics"/>
        </authorList>
    </citation>
    <scope>NUCLEOTIDE SEQUENCE [LARGE SCALE GENOMIC DNA]</scope>
</reference>
<dbReference type="VEuPathDB" id="PlasmoDB:PRG01_1214300"/>
<keyword evidence="1" id="KW-0732">Signal</keyword>
<dbReference type="EMBL" id="LT969575">
    <property type="protein sequence ID" value="SOV80552.1"/>
    <property type="molecule type" value="Genomic_DNA"/>
</dbReference>